<accession>A0A1G9VYM2</accession>
<dbReference type="PROSITE" id="PS51257">
    <property type="entry name" value="PROKAR_LIPOPROTEIN"/>
    <property type="match status" value="1"/>
</dbReference>
<organism evidence="2 3">
    <name type="scientific">Sediminibacillus halophilus</name>
    <dbReference type="NCBI Taxonomy" id="482461"/>
    <lineage>
        <taxon>Bacteria</taxon>
        <taxon>Bacillati</taxon>
        <taxon>Bacillota</taxon>
        <taxon>Bacilli</taxon>
        <taxon>Bacillales</taxon>
        <taxon>Bacillaceae</taxon>
        <taxon>Sediminibacillus</taxon>
    </lineage>
</organism>
<keyword evidence="3" id="KW-1185">Reference proteome</keyword>
<evidence type="ECO:0000313" key="3">
    <source>
        <dbReference type="Proteomes" id="UP000182347"/>
    </source>
</evidence>
<evidence type="ECO:0000256" key="1">
    <source>
        <dbReference type="SAM" id="MobiDB-lite"/>
    </source>
</evidence>
<feature type="compositionally biased region" description="Low complexity" evidence="1">
    <location>
        <begin position="133"/>
        <end position="175"/>
    </location>
</feature>
<keyword evidence="2" id="KW-0449">Lipoprotein</keyword>
<dbReference type="STRING" id="482461.SAMN05216244_3359"/>
<reference evidence="3" key="1">
    <citation type="submission" date="2016-10" db="EMBL/GenBank/DDBJ databases">
        <authorList>
            <person name="Varghese N."/>
            <person name="Submissions S."/>
        </authorList>
    </citation>
    <scope>NUCLEOTIDE SEQUENCE [LARGE SCALE GENOMIC DNA]</scope>
    <source>
        <strain evidence="3">CGMCC 1.6199</strain>
    </source>
</reference>
<dbReference type="RefSeq" id="WP_074600420.1">
    <property type="nucleotide sequence ID" value="NZ_FNHF01000005.1"/>
</dbReference>
<protein>
    <submittedName>
        <fullName evidence="2">Sporulation lipoprotein, YhcN/YlaJ family</fullName>
    </submittedName>
</protein>
<feature type="compositionally biased region" description="Polar residues" evidence="1">
    <location>
        <begin position="23"/>
        <end position="52"/>
    </location>
</feature>
<proteinExistence type="predicted"/>
<gene>
    <name evidence="2" type="ORF">SAMN05216244_3359</name>
</gene>
<feature type="compositionally biased region" description="Low complexity" evidence="1">
    <location>
        <begin position="66"/>
        <end position="84"/>
    </location>
</feature>
<dbReference type="EMBL" id="FNHF01000005">
    <property type="protein sequence ID" value="SDM77233.1"/>
    <property type="molecule type" value="Genomic_DNA"/>
</dbReference>
<dbReference type="Pfam" id="PF09580">
    <property type="entry name" value="Spore_YhcN_YlaJ"/>
    <property type="match status" value="2"/>
</dbReference>
<feature type="region of interest" description="Disordered" evidence="1">
    <location>
        <begin position="23"/>
        <end position="85"/>
    </location>
</feature>
<feature type="region of interest" description="Disordered" evidence="1">
    <location>
        <begin position="121"/>
        <end position="177"/>
    </location>
</feature>
<sequence length="243" mass="26362">MKWKAIGVTLLGTAMLMGCQNNDGNQTGQGTDDNGVQQTRFNNTTDYPNQGNRPGDDDWMDNRNMANNGENADNQGNQNGNNDQYEVDEQLGDRIAEQVDDIDRAYVLTTGNNVYVAAELNKGTKGNNGNGGNNNDTGGNNNGDDGNNANFGNNGNNGNNNGTSGNNGNNGNDDNQVSDKIKEEVSKVVKEADDNVENVYVSTNPDFVNLTNNYAQDVQNGEPVEGFFEQFGEMTQRLFPQNR</sequence>
<dbReference type="AlphaFoldDB" id="A0A1G9VYM2"/>
<evidence type="ECO:0000313" key="2">
    <source>
        <dbReference type="EMBL" id="SDM77233.1"/>
    </source>
</evidence>
<dbReference type="Proteomes" id="UP000182347">
    <property type="component" value="Unassembled WGS sequence"/>
</dbReference>
<name>A0A1G9VYM2_9BACI</name>
<dbReference type="InterPro" id="IPR019076">
    <property type="entry name" value="Spore_lipoprot_YhcN/YlaJ-like"/>
</dbReference>
<dbReference type="OrthoDB" id="1707228at2"/>